<gene>
    <name evidence="2" type="ORF">LTR69_000919</name>
</gene>
<reference evidence="2 3" key="1">
    <citation type="submission" date="2023-08" db="EMBL/GenBank/DDBJ databases">
        <title>Black Yeasts Isolated from many extreme environments.</title>
        <authorList>
            <person name="Coleine C."/>
            <person name="Stajich J.E."/>
            <person name="Selbmann L."/>
        </authorList>
    </citation>
    <scope>NUCLEOTIDE SEQUENCE [LARGE SCALE GENOMIC DNA]</scope>
    <source>
        <strain evidence="2 3">CCFEE 6328</strain>
    </source>
</reference>
<sequence length="159" mass="18598">MGQHSEKDSLSDYADIDGQPRAKRLQNSALRHGRRLLQAMKELVTPSGETVIERNEKGNLNNGVTKNMAEPQETTTEILKASHEIEEEMKKLRIEMREHFRDIRNVATNGTRELTNETRKYTSEERMAVKKIMKDINEMREDLRTIKRFNEDLDQLIDE</sequence>
<accession>A0ABR0JSE2</accession>
<dbReference type="Proteomes" id="UP001345691">
    <property type="component" value="Unassembled WGS sequence"/>
</dbReference>
<name>A0ABR0JSE2_9EURO</name>
<protein>
    <submittedName>
        <fullName evidence="2">Uncharacterized protein</fullName>
    </submittedName>
</protein>
<proteinExistence type="predicted"/>
<feature type="region of interest" description="Disordered" evidence="1">
    <location>
        <begin position="1"/>
        <end position="24"/>
    </location>
</feature>
<organism evidence="2 3">
    <name type="scientific">Exophiala sideris</name>
    <dbReference type="NCBI Taxonomy" id="1016849"/>
    <lineage>
        <taxon>Eukaryota</taxon>
        <taxon>Fungi</taxon>
        <taxon>Dikarya</taxon>
        <taxon>Ascomycota</taxon>
        <taxon>Pezizomycotina</taxon>
        <taxon>Eurotiomycetes</taxon>
        <taxon>Chaetothyriomycetidae</taxon>
        <taxon>Chaetothyriales</taxon>
        <taxon>Herpotrichiellaceae</taxon>
        <taxon>Exophiala</taxon>
    </lineage>
</organism>
<evidence type="ECO:0000256" key="1">
    <source>
        <dbReference type="SAM" id="MobiDB-lite"/>
    </source>
</evidence>
<comment type="caution">
    <text evidence="2">The sequence shown here is derived from an EMBL/GenBank/DDBJ whole genome shotgun (WGS) entry which is preliminary data.</text>
</comment>
<evidence type="ECO:0000313" key="2">
    <source>
        <dbReference type="EMBL" id="KAK5068798.1"/>
    </source>
</evidence>
<keyword evidence="3" id="KW-1185">Reference proteome</keyword>
<feature type="compositionally biased region" description="Basic and acidic residues" evidence="1">
    <location>
        <begin position="1"/>
        <end position="10"/>
    </location>
</feature>
<dbReference type="EMBL" id="JAVRRF010000001">
    <property type="protein sequence ID" value="KAK5068798.1"/>
    <property type="molecule type" value="Genomic_DNA"/>
</dbReference>
<evidence type="ECO:0000313" key="3">
    <source>
        <dbReference type="Proteomes" id="UP001345691"/>
    </source>
</evidence>